<proteinExistence type="predicted"/>
<comment type="caution">
    <text evidence="1">The sequence shown here is derived from an EMBL/GenBank/DDBJ whole genome shotgun (WGS) entry which is preliminary data.</text>
</comment>
<dbReference type="EMBL" id="JALBCA010000112">
    <property type="protein sequence ID" value="KAI2382710.1"/>
    <property type="molecule type" value="Genomic_DNA"/>
</dbReference>
<sequence length="372" mass="41085">MVTATRRSILSQPDDSPSRSSFPVTNGKRKTTLRSTEVLLEPTPKRRRGQIREGTDSQASTPQPSESTKVRYEVLQAVEIRSSQSRSATRESSLTTSVPLLKKGATSPSAISKSMAAHVRFGSQEPEPELDREPEPAVMEDHPKSQNQEDGESDDDDAPEAISNTNQLQKLKEFERKRVGAKQRQEQSKKEKRREHENRLKMQAKPKSTPELFKTPSKLPHRPKQGDVHSESSATLQGSVVKAPESPPLFSLPRLLPDEILLAEPSIRPPTPPRDIKEQSAMPKVSGNKIRFFDTVTKPPKDIKVGGASIRVLGDSQNPASNHNLHNALPPKASKKGRHVRENWIAGNRSGAVALHHGLRRTAGGTSGFLRK</sequence>
<reference evidence="1" key="1">
    <citation type="journal article" date="2022" name="bioRxiv">
        <title>Population genetic analysis of Ophidiomyces ophidiicola, the causative agent of snake fungal disease, indicates recent introductions to the USA.</title>
        <authorList>
            <person name="Ladner J.T."/>
            <person name="Palmer J.M."/>
            <person name="Ettinger C.L."/>
            <person name="Stajich J.E."/>
            <person name="Farrell T.M."/>
            <person name="Glorioso B.M."/>
            <person name="Lawson B."/>
            <person name="Price S.J."/>
            <person name="Stengle A.G."/>
            <person name="Grear D.A."/>
            <person name="Lorch J.M."/>
        </authorList>
    </citation>
    <scope>NUCLEOTIDE SEQUENCE</scope>
    <source>
        <strain evidence="1">NWHC 24266-5</strain>
    </source>
</reference>
<organism evidence="1">
    <name type="scientific">Ophidiomyces ophidiicola</name>
    <dbReference type="NCBI Taxonomy" id="1387563"/>
    <lineage>
        <taxon>Eukaryota</taxon>
        <taxon>Fungi</taxon>
        <taxon>Dikarya</taxon>
        <taxon>Ascomycota</taxon>
        <taxon>Pezizomycotina</taxon>
        <taxon>Eurotiomycetes</taxon>
        <taxon>Eurotiomycetidae</taxon>
        <taxon>Onygenales</taxon>
        <taxon>Onygenaceae</taxon>
        <taxon>Ophidiomyces</taxon>
    </lineage>
</organism>
<accession>A0ACB8UPS1</accession>
<name>A0ACB8UPS1_9EURO</name>
<gene>
    <name evidence="1" type="ORF">LOY88_005806</name>
</gene>
<evidence type="ECO:0000313" key="1">
    <source>
        <dbReference type="EMBL" id="KAI2382710.1"/>
    </source>
</evidence>
<protein>
    <submittedName>
        <fullName evidence="1">Uncharacterized protein</fullName>
    </submittedName>
</protein>